<feature type="chain" id="PRO_5040787323" description="Lipoprotein" evidence="1">
    <location>
        <begin position="25"/>
        <end position="127"/>
    </location>
</feature>
<name>A0A9W6G001_9BACT</name>
<evidence type="ECO:0008006" key="4">
    <source>
        <dbReference type="Google" id="ProtNLM"/>
    </source>
</evidence>
<proteinExistence type="predicted"/>
<keyword evidence="3" id="KW-1185">Reference proteome</keyword>
<gene>
    <name evidence="2" type="ORF">GHYDROH2_17710</name>
</gene>
<dbReference type="EMBL" id="BSDS01000001">
    <property type="protein sequence ID" value="GLI38270.1"/>
    <property type="molecule type" value="Genomic_DNA"/>
</dbReference>
<evidence type="ECO:0000313" key="2">
    <source>
        <dbReference type="EMBL" id="GLI38270.1"/>
    </source>
</evidence>
<protein>
    <recommendedName>
        <fullName evidence="4">Lipoprotein</fullName>
    </recommendedName>
</protein>
<reference evidence="2" key="1">
    <citation type="submission" date="2022-12" db="EMBL/GenBank/DDBJ databases">
        <title>Reference genome sequencing for broad-spectrum identification of bacterial and archaeal isolates by mass spectrometry.</title>
        <authorList>
            <person name="Sekiguchi Y."/>
            <person name="Tourlousse D.M."/>
        </authorList>
    </citation>
    <scope>NUCLEOTIDE SEQUENCE</scope>
    <source>
        <strain evidence="2">H2</strain>
    </source>
</reference>
<feature type="signal peptide" evidence="1">
    <location>
        <begin position="1"/>
        <end position="24"/>
    </location>
</feature>
<accession>A0A9W6G001</accession>
<dbReference type="AlphaFoldDB" id="A0A9W6G001"/>
<dbReference type="Proteomes" id="UP001144352">
    <property type="component" value="Unassembled WGS sequence"/>
</dbReference>
<keyword evidence="1" id="KW-0732">Signal</keyword>
<evidence type="ECO:0000256" key="1">
    <source>
        <dbReference type="SAM" id="SignalP"/>
    </source>
</evidence>
<organism evidence="2 3">
    <name type="scientific">Geobacter hydrogenophilus</name>
    <dbReference type="NCBI Taxonomy" id="40983"/>
    <lineage>
        <taxon>Bacteria</taxon>
        <taxon>Pseudomonadati</taxon>
        <taxon>Thermodesulfobacteriota</taxon>
        <taxon>Desulfuromonadia</taxon>
        <taxon>Geobacterales</taxon>
        <taxon>Geobacteraceae</taxon>
        <taxon>Geobacter</taxon>
    </lineage>
</organism>
<evidence type="ECO:0000313" key="3">
    <source>
        <dbReference type="Proteomes" id="UP001144352"/>
    </source>
</evidence>
<dbReference type="RefSeq" id="WP_214187659.1">
    <property type="nucleotide sequence ID" value="NZ_BSDS01000001.1"/>
</dbReference>
<sequence length="127" mass="14313">MNRIACGIFALTVALMVNVLPAHARGGYYGHHGGGVRFGVHVGPGAWWPGWWGPYGYGYYPYYPPPVVVQPPPSDLYIEPAPAPEAEEPRYWYYCKEAKGYYPDVKKCPKGWMKVVPPENPPEEEEE</sequence>
<comment type="caution">
    <text evidence="2">The sequence shown here is derived from an EMBL/GenBank/DDBJ whole genome shotgun (WGS) entry which is preliminary data.</text>
</comment>